<accession>A0ABY9YQY1</accession>
<gene>
    <name evidence="2" type="ORF">PDM29_03320</name>
</gene>
<evidence type="ECO:0000256" key="1">
    <source>
        <dbReference type="SAM" id="MobiDB-lite"/>
    </source>
</evidence>
<proteinExistence type="predicted"/>
<reference evidence="2 3" key="1">
    <citation type="submission" date="2022-12" db="EMBL/GenBank/DDBJ databases">
        <title>Two new species, Stenotrophomonas aracearum and Stenotrophomonas oahuensis, isolated from Anthurium (Araceae family) in Hawaii.</title>
        <authorList>
            <person name="Chunag S.C."/>
            <person name="Dobhal S."/>
            <person name="Alvarez A."/>
            <person name="Arif M."/>
        </authorList>
    </citation>
    <scope>NUCLEOTIDE SEQUENCE [LARGE SCALE GENOMIC DNA]</scope>
    <source>
        <strain evidence="2 3">A5586</strain>
    </source>
</reference>
<dbReference type="EMBL" id="CP115541">
    <property type="protein sequence ID" value="WNH53320.1"/>
    <property type="molecule type" value="Genomic_DNA"/>
</dbReference>
<protein>
    <submittedName>
        <fullName evidence="2">Uncharacterized protein</fullName>
    </submittedName>
</protein>
<feature type="region of interest" description="Disordered" evidence="1">
    <location>
        <begin position="1"/>
        <end position="33"/>
    </location>
</feature>
<feature type="compositionally biased region" description="Polar residues" evidence="1">
    <location>
        <begin position="10"/>
        <end position="28"/>
    </location>
</feature>
<dbReference type="Proteomes" id="UP001302072">
    <property type="component" value="Chromosome"/>
</dbReference>
<evidence type="ECO:0000313" key="2">
    <source>
        <dbReference type="EMBL" id="WNH53320.1"/>
    </source>
</evidence>
<evidence type="ECO:0000313" key="3">
    <source>
        <dbReference type="Proteomes" id="UP001302072"/>
    </source>
</evidence>
<sequence>MIPNGLPPASSISTTFKAPSTTPASNENRGPDGVTNAYISFGLQEYHAPACARLAGIDHEAEQTRQKQEVSAQAHDQLVNFATNFFTIKNTLAQKAVDADKPFITGL</sequence>
<keyword evidence="3" id="KW-1185">Reference proteome</keyword>
<name>A0ABY9YQY1_9GAMM</name>
<organism evidence="2 3">
    <name type="scientific">Stenotrophomonas oahuensis</name>
    <dbReference type="NCBI Taxonomy" id="3003271"/>
    <lineage>
        <taxon>Bacteria</taxon>
        <taxon>Pseudomonadati</taxon>
        <taxon>Pseudomonadota</taxon>
        <taxon>Gammaproteobacteria</taxon>
        <taxon>Lysobacterales</taxon>
        <taxon>Lysobacteraceae</taxon>
        <taxon>Stenotrophomonas</taxon>
    </lineage>
</organism>
<dbReference type="RefSeq" id="WP_311192473.1">
    <property type="nucleotide sequence ID" value="NZ_CP115541.1"/>
</dbReference>